<gene>
    <name evidence="1" type="ORF">BpHYR1_004497</name>
</gene>
<sequence>MKKNKLKPDVFNKSKQNKSLIENYSFSPRKKRNNDCLQIILPKDEAKFQWKHRVFNKFNA</sequence>
<proteinExistence type="predicted"/>
<comment type="caution">
    <text evidence="1">The sequence shown here is derived from an EMBL/GenBank/DDBJ whole genome shotgun (WGS) entry which is preliminary data.</text>
</comment>
<dbReference type="EMBL" id="REGN01000099">
    <property type="protein sequence ID" value="RNA44472.1"/>
    <property type="molecule type" value="Genomic_DNA"/>
</dbReference>
<dbReference type="Proteomes" id="UP000276133">
    <property type="component" value="Unassembled WGS sequence"/>
</dbReference>
<accession>A0A3M7T8V2</accession>
<dbReference type="AlphaFoldDB" id="A0A3M7T8V2"/>
<name>A0A3M7T8V2_BRAPC</name>
<reference evidence="1 2" key="1">
    <citation type="journal article" date="2018" name="Sci. Rep.">
        <title>Genomic signatures of local adaptation to the degree of environmental predictability in rotifers.</title>
        <authorList>
            <person name="Franch-Gras L."/>
            <person name="Hahn C."/>
            <person name="Garcia-Roger E.M."/>
            <person name="Carmona M.J."/>
            <person name="Serra M."/>
            <person name="Gomez A."/>
        </authorList>
    </citation>
    <scope>NUCLEOTIDE SEQUENCE [LARGE SCALE GENOMIC DNA]</scope>
    <source>
        <strain evidence="1">HYR1</strain>
    </source>
</reference>
<protein>
    <submittedName>
        <fullName evidence="1">Uncharacterized protein</fullName>
    </submittedName>
</protein>
<organism evidence="1 2">
    <name type="scientific">Brachionus plicatilis</name>
    <name type="common">Marine rotifer</name>
    <name type="synonym">Brachionus muelleri</name>
    <dbReference type="NCBI Taxonomy" id="10195"/>
    <lineage>
        <taxon>Eukaryota</taxon>
        <taxon>Metazoa</taxon>
        <taxon>Spiralia</taxon>
        <taxon>Gnathifera</taxon>
        <taxon>Rotifera</taxon>
        <taxon>Eurotatoria</taxon>
        <taxon>Monogononta</taxon>
        <taxon>Pseudotrocha</taxon>
        <taxon>Ploima</taxon>
        <taxon>Brachionidae</taxon>
        <taxon>Brachionus</taxon>
    </lineage>
</organism>
<evidence type="ECO:0000313" key="1">
    <source>
        <dbReference type="EMBL" id="RNA44472.1"/>
    </source>
</evidence>
<evidence type="ECO:0000313" key="2">
    <source>
        <dbReference type="Proteomes" id="UP000276133"/>
    </source>
</evidence>
<keyword evidence="2" id="KW-1185">Reference proteome</keyword>